<feature type="domain" description="Pyrroline-5-carboxylate reductase dimerisation" evidence="8">
    <location>
        <begin position="168"/>
        <end position="267"/>
    </location>
</feature>
<organism evidence="9 10">
    <name type="scientific">Treponema phagedenis</name>
    <dbReference type="NCBI Taxonomy" id="162"/>
    <lineage>
        <taxon>Bacteria</taxon>
        <taxon>Pseudomonadati</taxon>
        <taxon>Spirochaetota</taxon>
        <taxon>Spirochaetia</taxon>
        <taxon>Spirochaetales</taxon>
        <taxon>Treponemataceae</taxon>
        <taxon>Treponema</taxon>
    </lineage>
</organism>
<dbReference type="GO" id="GO:0055129">
    <property type="term" value="P:L-proline biosynthetic process"/>
    <property type="evidence" value="ECO:0007669"/>
    <property type="project" value="UniProtKB-UniRule"/>
</dbReference>
<keyword evidence="3 4" id="KW-0560">Oxidoreductase</keyword>
<dbReference type="Pfam" id="PF14748">
    <property type="entry name" value="P5CR_dimer"/>
    <property type="match status" value="1"/>
</dbReference>
<dbReference type="Gene3D" id="1.10.3730.10">
    <property type="entry name" value="ProC C-terminal domain-like"/>
    <property type="match status" value="1"/>
</dbReference>
<dbReference type="InterPro" id="IPR028939">
    <property type="entry name" value="P5C_Rdtase_cat_N"/>
</dbReference>
<dbReference type="GO" id="GO:0004735">
    <property type="term" value="F:pyrroline-5-carboxylate reductase activity"/>
    <property type="evidence" value="ECO:0007669"/>
    <property type="project" value="UniProtKB-UniRule"/>
</dbReference>
<gene>
    <name evidence="4 9" type="primary">proC</name>
    <name evidence="9" type="ORF">FUT82_00235</name>
</gene>
<accession>A0AAF1DBA4</accession>
<dbReference type="PANTHER" id="PTHR11645:SF0">
    <property type="entry name" value="PYRROLINE-5-CARBOXYLATE REDUCTASE 3"/>
    <property type="match status" value="1"/>
</dbReference>
<dbReference type="EMBL" id="CP042817">
    <property type="protein sequence ID" value="QEJ96589.1"/>
    <property type="molecule type" value="Genomic_DNA"/>
</dbReference>
<reference evidence="9 10" key="1">
    <citation type="submission" date="2019-08" db="EMBL/GenBank/DDBJ databases">
        <authorList>
            <person name="Kuhnert P."/>
        </authorList>
    </citation>
    <scope>NUCLEOTIDE SEQUENCE [LARGE SCALE GENOMIC DNA]</scope>
    <source>
        <strain evidence="9 10">B36.5</strain>
    </source>
</reference>
<comment type="subcellular location">
    <subcellularLocation>
        <location evidence="4">Cytoplasm</location>
    </subcellularLocation>
</comment>
<keyword evidence="4" id="KW-0963">Cytoplasm</keyword>
<comment type="pathway">
    <text evidence="4">Amino-acid biosynthesis; L-proline biosynthesis; L-proline from L-glutamate 5-semialdehyde: step 1/1.</text>
</comment>
<dbReference type="Pfam" id="PF03807">
    <property type="entry name" value="F420_oxidored"/>
    <property type="match status" value="1"/>
</dbReference>
<evidence type="ECO:0000256" key="4">
    <source>
        <dbReference type="HAMAP-Rule" id="MF_01925"/>
    </source>
</evidence>
<evidence type="ECO:0000256" key="1">
    <source>
        <dbReference type="ARBA" id="ARBA00005525"/>
    </source>
</evidence>
<dbReference type="NCBIfam" id="TIGR00112">
    <property type="entry name" value="proC"/>
    <property type="match status" value="1"/>
</dbReference>
<evidence type="ECO:0000256" key="6">
    <source>
        <dbReference type="PIRSR" id="PIRSR000193-1"/>
    </source>
</evidence>
<dbReference type="FunFam" id="1.10.3730.10:FF:000001">
    <property type="entry name" value="Pyrroline-5-carboxylate reductase"/>
    <property type="match status" value="1"/>
</dbReference>
<feature type="domain" description="Pyrroline-5-carboxylate reductase catalytic N-terminal" evidence="7">
    <location>
        <begin position="10"/>
        <end position="104"/>
    </location>
</feature>
<dbReference type="RefSeq" id="WP_081718770.1">
    <property type="nucleotide sequence ID" value="NZ_CP031394.1"/>
</dbReference>
<proteinExistence type="inferred from homology"/>
<sequence>MNKIERGYMKIGFLGFGNMGFALAQGLVHAKAVDPNDIYALARNREKLQARCNILKITASESMEPLIKESDLIVLAVKPHQIEDIIKPIKAKLKKKVVISIAAGMLFEDYEKILQKGTEHISFLPNTACAIEEGIIIVENRHSLTEEHITEVKNIFGSLGLLEFASAEQFPIAGTISGCGPAYAAMFMEALGDAAVKNGLDRETAYRLAAKMLAGTGMLKLKTDDHPAHMKDAVCSPGGTTIKGLAALEANGFRSAVIQAIDAAMGKNG</sequence>
<feature type="binding site" evidence="6">
    <location>
        <begin position="14"/>
        <end position="19"/>
    </location>
    <ligand>
        <name>NADP(+)</name>
        <dbReference type="ChEBI" id="CHEBI:58349"/>
    </ligand>
</feature>
<dbReference type="InterPro" id="IPR008927">
    <property type="entry name" value="6-PGluconate_DH-like_C_sf"/>
</dbReference>
<dbReference type="EC" id="1.5.1.2" evidence="4 5"/>
<dbReference type="GO" id="GO:0005737">
    <property type="term" value="C:cytoplasm"/>
    <property type="evidence" value="ECO:0007669"/>
    <property type="project" value="UniProtKB-SubCell"/>
</dbReference>
<dbReference type="AlphaFoldDB" id="A0AAF1DBA4"/>
<evidence type="ECO:0000259" key="7">
    <source>
        <dbReference type="Pfam" id="PF03807"/>
    </source>
</evidence>
<evidence type="ECO:0000313" key="9">
    <source>
        <dbReference type="EMBL" id="QEJ96589.1"/>
    </source>
</evidence>
<feature type="binding site" evidence="6">
    <location>
        <begin position="76"/>
        <end position="79"/>
    </location>
    <ligand>
        <name>NADP(+)</name>
        <dbReference type="ChEBI" id="CHEBI:58349"/>
    </ligand>
</feature>
<protein>
    <recommendedName>
        <fullName evidence="4 5">Pyrroline-5-carboxylate reductase</fullName>
        <shortName evidence="4">P5C reductase</shortName>
        <shortName evidence="4">P5CR</shortName>
        <ecNumber evidence="4 5">1.5.1.2</ecNumber>
    </recommendedName>
    <alternativeName>
        <fullName evidence="4">PCA reductase</fullName>
    </alternativeName>
</protein>
<dbReference type="Gene3D" id="3.40.50.720">
    <property type="entry name" value="NAD(P)-binding Rossmann-like Domain"/>
    <property type="match status" value="1"/>
</dbReference>
<comment type="catalytic activity">
    <reaction evidence="4">
        <text>L-proline + NAD(+) = (S)-1-pyrroline-5-carboxylate + NADH + 2 H(+)</text>
        <dbReference type="Rhea" id="RHEA:14105"/>
        <dbReference type="ChEBI" id="CHEBI:15378"/>
        <dbReference type="ChEBI" id="CHEBI:17388"/>
        <dbReference type="ChEBI" id="CHEBI:57540"/>
        <dbReference type="ChEBI" id="CHEBI:57945"/>
        <dbReference type="ChEBI" id="CHEBI:60039"/>
        <dbReference type="EC" id="1.5.1.2"/>
    </reaction>
</comment>
<comment type="function">
    <text evidence="4">Catalyzes the reduction of 1-pyrroline-5-carboxylate (PCA) to L-proline.</text>
</comment>
<keyword evidence="4" id="KW-0028">Amino-acid biosynthesis</keyword>
<evidence type="ECO:0000256" key="3">
    <source>
        <dbReference type="ARBA" id="ARBA00023002"/>
    </source>
</evidence>
<dbReference type="InterPro" id="IPR036291">
    <property type="entry name" value="NAD(P)-bd_dom_sf"/>
</dbReference>
<dbReference type="Proteomes" id="UP000323594">
    <property type="component" value="Chromosome"/>
</dbReference>
<evidence type="ECO:0000259" key="8">
    <source>
        <dbReference type="Pfam" id="PF14748"/>
    </source>
</evidence>
<dbReference type="PANTHER" id="PTHR11645">
    <property type="entry name" value="PYRROLINE-5-CARBOXYLATE REDUCTASE"/>
    <property type="match status" value="1"/>
</dbReference>
<dbReference type="InterPro" id="IPR000304">
    <property type="entry name" value="Pyrroline-COOH_reductase"/>
</dbReference>
<comment type="similarity">
    <text evidence="1 4">Belongs to the pyrroline-5-carboxylate reductase family.</text>
</comment>
<name>A0AAF1DBA4_TREPH</name>
<keyword evidence="4" id="KW-0641">Proline biosynthesis</keyword>
<comment type="catalytic activity">
    <reaction evidence="4">
        <text>L-proline + NADP(+) = (S)-1-pyrroline-5-carboxylate + NADPH + 2 H(+)</text>
        <dbReference type="Rhea" id="RHEA:14109"/>
        <dbReference type="ChEBI" id="CHEBI:15378"/>
        <dbReference type="ChEBI" id="CHEBI:17388"/>
        <dbReference type="ChEBI" id="CHEBI:57783"/>
        <dbReference type="ChEBI" id="CHEBI:58349"/>
        <dbReference type="ChEBI" id="CHEBI:60039"/>
        <dbReference type="EC" id="1.5.1.2"/>
    </reaction>
</comment>
<dbReference type="InterPro" id="IPR029036">
    <property type="entry name" value="P5CR_dimer"/>
</dbReference>
<dbReference type="SUPFAM" id="SSF51735">
    <property type="entry name" value="NAD(P)-binding Rossmann-fold domains"/>
    <property type="match status" value="1"/>
</dbReference>
<dbReference type="HAMAP" id="MF_01925">
    <property type="entry name" value="P5C_reductase"/>
    <property type="match status" value="1"/>
</dbReference>
<evidence type="ECO:0000256" key="2">
    <source>
        <dbReference type="ARBA" id="ARBA00022857"/>
    </source>
</evidence>
<dbReference type="SUPFAM" id="SSF48179">
    <property type="entry name" value="6-phosphogluconate dehydrogenase C-terminal domain-like"/>
    <property type="match status" value="1"/>
</dbReference>
<keyword evidence="2 4" id="KW-0521">NADP</keyword>
<dbReference type="PIRSF" id="PIRSF000193">
    <property type="entry name" value="Pyrrol-5-carb_rd"/>
    <property type="match status" value="1"/>
</dbReference>
<evidence type="ECO:0000256" key="5">
    <source>
        <dbReference type="NCBIfam" id="TIGR00112"/>
    </source>
</evidence>
<evidence type="ECO:0000313" key="10">
    <source>
        <dbReference type="Proteomes" id="UP000323594"/>
    </source>
</evidence>